<reference evidence="1 2" key="1">
    <citation type="journal article" date="2011" name="Plasmid">
        <title>Streptomyces turgidiscabies Car8 contains a modular pathogenicity island that shares virulence genes with other actinobacterial plant pathogens.</title>
        <authorList>
            <person name="Huguet-Tapia J.C."/>
            <person name="Badger J.H."/>
            <person name="Loria R."/>
            <person name="Pettis G.S."/>
        </authorList>
    </citation>
    <scope>NUCLEOTIDE SEQUENCE [LARGE SCALE GENOMIC DNA]</scope>
    <source>
        <strain evidence="1 2">Car8</strain>
    </source>
</reference>
<dbReference type="STRING" id="85558.T45_02295"/>
<gene>
    <name evidence="1" type="ORF">STRTUCAR8_06427</name>
</gene>
<dbReference type="RefSeq" id="WP_006383368.1">
    <property type="nucleotide sequence ID" value="NZ_AEJB01000655.1"/>
</dbReference>
<sequence length="181" mass="19213">MTPSTPTTRVCGLDLAIGATGVCLPDGTTLTVKPKGQGDDRLTEIRDRIAELITVEDRLARVVVLEDVPANMKGAAGKVIPMLHGAVRAMLSDSCVPYVVIPPSTLKAYATGKGNADKTAMAMAAYKRAGIEFGDDNQCDAWWLRAAGLDHLGQSEFVMPTAHRERLAKVQWPPADEGGAA</sequence>
<evidence type="ECO:0000313" key="2">
    <source>
        <dbReference type="Proteomes" id="UP000010931"/>
    </source>
</evidence>
<protein>
    <recommendedName>
        <fullName evidence="3">Holliday junction nuclease RuvC</fullName>
    </recommendedName>
</protein>
<dbReference type="GO" id="GO:0003676">
    <property type="term" value="F:nucleic acid binding"/>
    <property type="evidence" value="ECO:0007669"/>
    <property type="project" value="InterPro"/>
</dbReference>
<dbReference type="AlphaFoldDB" id="L7EQP9"/>
<evidence type="ECO:0000313" key="1">
    <source>
        <dbReference type="EMBL" id="ELP61778.1"/>
    </source>
</evidence>
<dbReference type="PATRIC" id="fig|698760.3.peg.9239"/>
<comment type="caution">
    <text evidence="1">The sequence shown here is derived from an EMBL/GenBank/DDBJ whole genome shotgun (WGS) entry which is preliminary data.</text>
</comment>
<dbReference type="InterPro" id="IPR012337">
    <property type="entry name" value="RNaseH-like_sf"/>
</dbReference>
<dbReference type="SUPFAM" id="SSF53098">
    <property type="entry name" value="Ribonuclease H-like"/>
    <property type="match status" value="1"/>
</dbReference>
<name>L7EQP9_STRT8</name>
<proteinExistence type="predicted"/>
<dbReference type="Proteomes" id="UP000010931">
    <property type="component" value="Unassembled WGS sequence"/>
</dbReference>
<keyword evidence="2" id="KW-1185">Reference proteome</keyword>
<dbReference type="GeneID" id="97400533"/>
<organism evidence="1 2">
    <name type="scientific">Streptomyces turgidiscabies (strain Car8)</name>
    <dbReference type="NCBI Taxonomy" id="698760"/>
    <lineage>
        <taxon>Bacteria</taxon>
        <taxon>Bacillati</taxon>
        <taxon>Actinomycetota</taxon>
        <taxon>Actinomycetes</taxon>
        <taxon>Kitasatosporales</taxon>
        <taxon>Streptomycetaceae</taxon>
        <taxon>Streptomyces</taxon>
    </lineage>
</organism>
<accession>L7EQP9</accession>
<dbReference type="InterPro" id="IPR036397">
    <property type="entry name" value="RNaseH_sf"/>
</dbReference>
<dbReference type="Gene3D" id="3.30.420.10">
    <property type="entry name" value="Ribonuclease H-like superfamily/Ribonuclease H"/>
    <property type="match status" value="1"/>
</dbReference>
<evidence type="ECO:0008006" key="3">
    <source>
        <dbReference type="Google" id="ProtNLM"/>
    </source>
</evidence>
<dbReference type="EMBL" id="AEJB01000655">
    <property type="protein sequence ID" value="ELP61778.1"/>
    <property type="molecule type" value="Genomic_DNA"/>
</dbReference>